<evidence type="ECO:0000256" key="1">
    <source>
        <dbReference type="SAM" id="MobiDB-lite"/>
    </source>
</evidence>
<feature type="region of interest" description="Disordered" evidence="1">
    <location>
        <begin position="29"/>
        <end position="67"/>
    </location>
</feature>
<evidence type="ECO:0000313" key="4">
    <source>
        <dbReference type="Proteomes" id="UP001165586"/>
    </source>
</evidence>
<dbReference type="PROSITE" id="PS51318">
    <property type="entry name" value="TAT"/>
    <property type="match status" value="1"/>
</dbReference>
<name>A0ABT2H826_9MICO</name>
<feature type="chain" id="PRO_5045799310" evidence="2">
    <location>
        <begin position="25"/>
        <end position="413"/>
    </location>
</feature>
<gene>
    <name evidence="3" type="ORF">N1032_20100</name>
</gene>
<evidence type="ECO:0000313" key="3">
    <source>
        <dbReference type="EMBL" id="MCS5736047.1"/>
    </source>
</evidence>
<accession>A0ABT2H826</accession>
<dbReference type="Proteomes" id="UP001165586">
    <property type="component" value="Unassembled WGS sequence"/>
</dbReference>
<evidence type="ECO:0000256" key="2">
    <source>
        <dbReference type="SAM" id="SignalP"/>
    </source>
</evidence>
<protein>
    <submittedName>
        <fullName evidence="3">Uncharacterized protein</fullName>
    </submittedName>
</protein>
<proteinExistence type="predicted"/>
<dbReference type="InterPro" id="IPR006311">
    <property type="entry name" value="TAT_signal"/>
</dbReference>
<keyword evidence="4" id="KW-1185">Reference proteome</keyword>
<feature type="compositionally biased region" description="Low complexity" evidence="1">
    <location>
        <begin position="29"/>
        <end position="42"/>
    </location>
</feature>
<dbReference type="RefSeq" id="WP_259541693.1">
    <property type="nucleotide sequence ID" value="NZ_JANLCJ010000011.1"/>
</dbReference>
<reference evidence="3" key="1">
    <citation type="submission" date="2022-08" db="EMBL/GenBank/DDBJ databases">
        <authorList>
            <person name="Deng Y."/>
            <person name="Han X.-F."/>
            <person name="Zhang Y.-Q."/>
        </authorList>
    </citation>
    <scope>NUCLEOTIDE SEQUENCE</scope>
    <source>
        <strain evidence="3">CPCC 203386</strain>
    </source>
</reference>
<feature type="signal peptide" evidence="2">
    <location>
        <begin position="1"/>
        <end position="24"/>
    </location>
</feature>
<sequence>MAAQIDRRVLLKGSFIVAAAGVLAACTADEAPSSPTPSASRPPATPTPTPEPTRSGGARPAAAVSFGPNGTHYPAELPWLGEQAATELVAECDWADIAAKIATLDAATTAAGAIIRVKPGVLPGEGSKSSSPAALTEVGGADWTVPVVICPLEGFGSVTVAAEGIRLDKCAGLAFYGLLSTGAFTLTQCSNLQIGWSRFDGMGITQGGTAIAMYELVLGFRQNETDTAAVRPTEAYAMTDISRHGCVFGPSVKPEGSEAHCDTIQLEGTGSGPFGPFTSVDCVDYGSSNSAELLKDNLIYADYQHCLILGGLLPWLVQPLKPGDYSGEPNAFAGGCRDVRLTDSVVSGAVGRMGFTTVENTTLSYEPVAKQQPSQSGSWTFDPAIKGWTRDDILGLQSVPDYEVATLTKLWAW</sequence>
<dbReference type="EMBL" id="JANLCJ010000011">
    <property type="protein sequence ID" value="MCS5736047.1"/>
    <property type="molecule type" value="Genomic_DNA"/>
</dbReference>
<comment type="caution">
    <text evidence="3">The sequence shown here is derived from an EMBL/GenBank/DDBJ whole genome shotgun (WGS) entry which is preliminary data.</text>
</comment>
<organism evidence="3 4">
    <name type="scientific">Herbiconiux daphne</name>
    <dbReference type="NCBI Taxonomy" id="2970914"/>
    <lineage>
        <taxon>Bacteria</taxon>
        <taxon>Bacillati</taxon>
        <taxon>Actinomycetota</taxon>
        <taxon>Actinomycetes</taxon>
        <taxon>Micrococcales</taxon>
        <taxon>Microbacteriaceae</taxon>
        <taxon>Herbiconiux</taxon>
    </lineage>
</organism>
<keyword evidence="2" id="KW-0732">Signal</keyword>
<dbReference type="PROSITE" id="PS51257">
    <property type="entry name" value="PROKAR_LIPOPROTEIN"/>
    <property type="match status" value="1"/>
</dbReference>